<evidence type="ECO:0000256" key="3">
    <source>
        <dbReference type="ARBA" id="ARBA00022741"/>
    </source>
</evidence>
<dbReference type="PANTHER" id="PTHR24221">
    <property type="entry name" value="ATP-BINDING CASSETTE SUB-FAMILY B"/>
    <property type="match status" value="1"/>
</dbReference>
<dbReference type="Pfam" id="PF00005">
    <property type="entry name" value="ABC_tran"/>
    <property type="match status" value="1"/>
</dbReference>
<evidence type="ECO:0000256" key="5">
    <source>
        <dbReference type="ARBA" id="ARBA00022989"/>
    </source>
</evidence>
<dbReference type="PROSITE" id="PS50893">
    <property type="entry name" value="ABC_TRANSPORTER_2"/>
    <property type="match status" value="1"/>
</dbReference>
<dbReference type="InterPro" id="IPR036640">
    <property type="entry name" value="ABC1_TM_sf"/>
</dbReference>
<dbReference type="RefSeq" id="WP_247262631.1">
    <property type="nucleotide sequence ID" value="NZ_JALJQZ010000060.1"/>
</dbReference>
<dbReference type="SMART" id="SM00382">
    <property type="entry name" value="AAA"/>
    <property type="match status" value="1"/>
</dbReference>
<dbReference type="InterPro" id="IPR005074">
    <property type="entry name" value="Peptidase_C39"/>
</dbReference>
<dbReference type="SUPFAM" id="SSF90123">
    <property type="entry name" value="ABC transporter transmembrane region"/>
    <property type="match status" value="1"/>
</dbReference>
<dbReference type="Pfam" id="PF00664">
    <property type="entry name" value="ABC_membrane"/>
    <property type="match status" value="1"/>
</dbReference>
<evidence type="ECO:0000256" key="1">
    <source>
        <dbReference type="ARBA" id="ARBA00004651"/>
    </source>
</evidence>
<keyword evidence="2 7" id="KW-0812">Transmembrane</keyword>
<dbReference type="InterPro" id="IPR003439">
    <property type="entry name" value="ABC_transporter-like_ATP-bd"/>
</dbReference>
<evidence type="ECO:0000256" key="6">
    <source>
        <dbReference type="ARBA" id="ARBA00023136"/>
    </source>
</evidence>
<dbReference type="EMBL" id="JBHSBD010000019">
    <property type="protein sequence ID" value="MFC3967582.1"/>
    <property type="molecule type" value="Genomic_DNA"/>
</dbReference>
<dbReference type="Gene3D" id="1.20.1560.10">
    <property type="entry name" value="ABC transporter type 1, transmembrane domain"/>
    <property type="match status" value="1"/>
</dbReference>
<comment type="caution">
    <text evidence="11">The sequence shown here is derived from an EMBL/GenBank/DDBJ whole genome shotgun (WGS) entry which is preliminary data.</text>
</comment>
<sequence length="715" mass="79411">MTVPFFSDKLRVHTLLQSEQQECGLACLAMIANAHGHNVDLPYMRSLHQINRGGMSLAELYHLSSQFGLTARGLGVQNIDEMSGLQLPSILHWEGRHYVVLEAIRRDKFIIHDPAVGRRVFRRDDFAKHFSGVAMEFQSNREFEKITSKGDELTLWKIIRSTTGYKQIFWKVFVLSVALGVLALSTPILLQISLDFVLPQADVDLLGILTIGLLTLLLLEGIGVWLRDTIILRSSIGMQLQFSRAVVSHGFRLPLSYFEARHAGDFVTRLSSVDNVKAFASEGLIRSFAEAGVSVLSVALMFYYSTDMTFMVLATLALAIGVRTLFMQRTREATTESLNAKGEEVGVLLDGLNRMPSLKAHNLSDRFERRWFDKLARYAGRDFVSRRVQIDTQLAVHLLVVMGTIVTLYAGVAAVLQSQMTIGMLYAFFALRSSFFQMADTFTTNLMHLTVISSHVRRLEDVIQHQPEVPAKTAVIRKAIRRTVDVRDLSISFGQDERPVILKANFSINVEKNERIAIVGESGSGKSSILKVIASVSPATSGGVFIDGQPLMNFGLAEYRNNIGAVFAEDALFAATIAENVSLFDPEVSRERIETALAMVGLEREIEALPQGLATLVSQNSSLLSTGQRRRLLAARIICRRPRLMLFDEITANLDRQTEIELLEALCKTPGAKIFVTHSDRLLSYVDRAYSIEKGVLTPLDLVGSGLAPTSLMSL</sequence>
<evidence type="ECO:0000259" key="8">
    <source>
        <dbReference type="PROSITE" id="PS50893"/>
    </source>
</evidence>
<dbReference type="PANTHER" id="PTHR24221:SF606">
    <property type="entry name" value="COLICIN V SECRETION-PROCESSING ATP-BINDING PROTEIN"/>
    <property type="match status" value="1"/>
</dbReference>
<keyword evidence="6 7" id="KW-0472">Membrane</keyword>
<dbReference type="SUPFAM" id="SSF52540">
    <property type="entry name" value="P-loop containing nucleoside triphosphate hydrolases"/>
    <property type="match status" value="1"/>
</dbReference>
<dbReference type="Gene3D" id="3.90.70.10">
    <property type="entry name" value="Cysteine proteinases"/>
    <property type="match status" value="1"/>
</dbReference>
<comment type="subcellular location">
    <subcellularLocation>
        <location evidence="1">Cell membrane</location>
        <topology evidence="1">Multi-pass membrane protein</topology>
    </subcellularLocation>
</comment>
<dbReference type="PROSITE" id="PS50990">
    <property type="entry name" value="PEPTIDASE_C39"/>
    <property type="match status" value="1"/>
</dbReference>
<keyword evidence="5 7" id="KW-1133">Transmembrane helix</keyword>
<proteinExistence type="predicted"/>
<dbReference type="CDD" id="cd03228">
    <property type="entry name" value="ABCC_MRP_Like"/>
    <property type="match status" value="1"/>
</dbReference>
<dbReference type="PROSITE" id="PS50929">
    <property type="entry name" value="ABC_TM1F"/>
    <property type="match status" value="1"/>
</dbReference>
<keyword evidence="4" id="KW-0067">ATP-binding</keyword>
<reference evidence="12" key="1">
    <citation type="journal article" date="2019" name="Int. J. Syst. Evol. Microbiol.">
        <title>The Global Catalogue of Microorganisms (GCM) 10K type strain sequencing project: providing services to taxonomists for standard genome sequencing and annotation.</title>
        <authorList>
            <consortium name="The Broad Institute Genomics Platform"/>
            <consortium name="The Broad Institute Genome Sequencing Center for Infectious Disease"/>
            <person name="Wu L."/>
            <person name="Ma J."/>
        </authorList>
    </citation>
    <scope>NUCLEOTIDE SEQUENCE [LARGE SCALE GENOMIC DNA]</scope>
    <source>
        <strain evidence="12">TBRC 5781</strain>
    </source>
</reference>
<evidence type="ECO:0000259" key="9">
    <source>
        <dbReference type="PROSITE" id="PS50929"/>
    </source>
</evidence>
<dbReference type="InterPro" id="IPR039421">
    <property type="entry name" value="Type_1_exporter"/>
</dbReference>
<keyword evidence="12" id="KW-1185">Reference proteome</keyword>
<dbReference type="InterPro" id="IPR003593">
    <property type="entry name" value="AAA+_ATPase"/>
</dbReference>
<feature type="domain" description="Peptidase C39" evidence="10">
    <location>
        <begin position="17"/>
        <end position="137"/>
    </location>
</feature>
<dbReference type="InterPro" id="IPR011527">
    <property type="entry name" value="ABC1_TM_dom"/>
</dbReference>
<name>A0ABV8E801_9HYPH</name>
<feature type="domain" description="ABC transporter" evidence="8">
    <location>
        <begin position="486"/>
        <end position="715"/>
    </location>
</feature>
<feature type="transmembrane region" description="Helical" evidence="7">
    <location>
        <begin position="168"/>
        <end position="193"/>
    </location>
</feature>
<evidence type="ECO:0000313" key="12">
    <source>
        <dbReference type="Proteomes" id="UP001595697"/>
    </source>
</evidence>
<dbReference type="InterPro" id="IPR027417">
    <property type="entry name" value="P-loop_NTPase"/>
</dbReference>
<evidence type="ECO:0000256" key="2">
    <source>
        <dbReference type="ARBA" id="ARBA00022692"/>
    </source>
</evidence>
<feature type="transmembrane region" description="Helical" evidence="7">
    <location>
        <begin position="284"/>
        <end position="304"/>
    </location>
</feature>
<accession>A0ABV8E801</accession>
<gene>
    <name evidence="11" type="ORF">ACFOVS_05460</name>
</gene>
<feature type="domain" description="ABC transmembrane type-1" evidence="9">
    <location>
        <begin position="172"/>
        <end position="450"/>
    </location>
</feature>
<dbReference type="Pfam" id="PF03412">
    <property type="entry name" value="Peptidase_C39"/>
    <property type="match status" value="1"/>
</dbReference>
<evidence type="ECO:0000259" key="10">
    <source>
        <dbReference type="PROSITE" id="PS50990"/>
    </source>
</evidence>
<protein>
    <submittedName>
        <fullName evidence="11">Peptidase domain-containing ABC transporter</fullName>
    </submittedName>
</protein>
<organism evidence="11 12">
    <name type="scientific">Rhizobium lemnae</name>
    <dbReference type="NCBI Taxonomy" id="1214924"/>
    <lineage>
        <taxon>Bacteria</taxon>
        <taxon>Pseudomonadati</taxon>
        <taxon>Pseudomonadota</taxon>
        <taxon>Alphaproteobacteria</taxon>
        <taxon>Hyphomicrobiales</taxon>
        <taxon>Rhizobiaceae</taxon>
        <taxon>Rhizobium/Agrobacterium group</taxon>
        <taxon>Rhizobium</taxon>
    </lineage>
</organism>
<evidence type="ECO:0000313" key="11">
    <source>
        <dbReference type="EMBL" id="MFC3967582.1"/>
    </source>
</evidence>
<evidence type="ECO:0000256" key="4">
    <source>
        <dbReference type="ARBA" id="ARBA00022840"/>
    </source>
</evidence>
<dbReference type="Proteomes" id="UP001595697">
    <property type="component" value="Unassembled WGS sequence"/>
</dbReference>
<feature type="transmembrane region" description="Helical" evidence="7">
    <location>
        <begin position="310"/>
        <end position="326"/>
    </location>
</feature>
<dbReference type="Gene3D" id="3.40.50.300">
    <property type="entry name" value="P-loop containing nucleotide triphosphate hydrolases"/>
    <property type="match status" value="1"/>
</dbReference>
<evidence type="ECO:0000256" key="7">
    <source>
        <dbReference type="SAM" id="Phobius"/>
    </source>
</evidence>
<feature type="transmembrane region" description="Helical" evidence="7">
    <location>
        <begin position="394"/>
        <end position="416"/>
    </location>
</feature>
<feature type="transmembrane region" description="Helical" evidence="7">
    <location>
        <begin position="205"/>
        <end position="226"/>
    </location>
</feature>
<keyword evidence="3" id="KW-0547">Nucleotide-binding</keyword>